<dbReference type="EMBL" id="QXFY01004712">
    <property type="protein sequence ID" value="KAE9275807.1"/>
    <property type="molecule type" value="Genomic_DNA"/>
</dbReference>
<dbReference type="Proteomes" id="UP000437068">
    <property type="component" value="Unassembled WGS sequence"/>
</dbReference>
<evidence type="ECO:0000313" key="9">
    <source>
        <dbReference type="EMBL" id="KAE9275807.1"/>
    </source>
</evidence>
<evidence type="ECO:0000313" key="4">
    <source>
        <dbReference type="EMBL" id="KAE9070681.1"/>
    </source>
</evidence>
<organism evidence="2 10">
    <name type="scientific">Phytophthora fragariae</name>
    <dbReference type="NCBI Taxonomy" id="53985"/>
    <lineage>
        <taxon>Eukaryota</taxon>
        <taxon>Sar</taxon>
        <taxon>Stramenopiles</taxon>
        <taxon>Oomycota</taxon>
        <taxon>Peronosporomycetes</taxon>
        <taxon>Peronosporales</taxon>
        <taxon>Peronosporaceae</taxon>
        <taxon>Phytophthora</taxon>
    </lineage>
</organism>
<protein>
    <submittedName>
        <fullName evidence="2">Uncharacterized protein</fullName>
    </submittedName>
</protein>
<evidence type="ECO:0000313" key="10">
    <source>
        <dbReference type="Proteomes" id="UP000429523"/>
    </source>
</evidence>
<feature type="region of interest" description="Disordered" evidence="1">
    <location>
        <begin position="65"/>
        <end position="101"/>
    </location>
</feature>
<proteinExistence type="predicted"/>
<dbReference type="EMBL" id="QXFZ01004585">
    <property type="protein sequence ID" value="KAE9063708.1"/>
    <property type="molecule type" value="Genomic_DNA"/>
</dbReference>
<dbReference type="EMBL" id="QXGF01004596">
    <property type="protein sequence ID" value="KAE8919568.1"/>
    <property type="molecule type" value="Genomic_DNA"/>
</dbReference>
<evidence type="ECO:0000313" key="16">
    <source>
        <dbReference type="Proteomes" id="UP000476176"/>
    </source>
</evidence>
<dbReference type="Proteomes" id="UP000440367">
    <property type="component" value="Unassembled WGS sequence"/>
</dbReference>
<dbReference type="Proteomes" id="UP000440732">
    <property type="component" value="Unassembled WGS sequence"/>
</dbReference>
<dbReference type="Proteomes" id="UP000441208">
    <property type="component" value="Unassembled WGS sequence"/>
</dbReference>
<dbReference type="EMBL" id="QXGC01004814">
    <property type="protein sequence ID" value="KAE9167635.1"/>
    <property type="molecule type" value="Genomic_DNA"/>
</dbReference>
<evidence type="ECO:0000313" key="17">
    <source>
        <dbReference type="Proteomes" id="UP000486351"/>
    </source>
</evidence>
<dbReference type="Proteomes" id="UP000433483">
    <property type="component" value="Unassembled WGS sequence"/>
</dbReference>
<evidence type="ECO:0000313" key="11">
    <source>
        <dbReference type="Proteomes" id="UP000433483"/>
    </source>
</evidence>
<evidence type="ECO:0000313" key="14">
    <source>
        <dbReference type="Proteomes" id="UP000440732"/>
    </source>
</evidence>
<gene>
    <name evidence="8" type="ORF">PF001_g29439</name>
    <name evidence="7" type="ORF">PF002_g30018</name>
    <name evidence="6" type="ORF">PF004_g28757</name>
    <name evidence="5" type="ORF">PF005_g29672</name>
    <name evidence="4" type="ORF">PF006_g29310</name>
    <name evidence="3" type="ORF">PF007_g29460</name>
    <name evidence="9" type="ORF">PF008_g29251</name>
    <name evidence="2" type="ORF">PF009_g30128</name>
</gene>
<reference evidence="10 11" key="1">
    <citation type="submission" date="2018-08" db="EMBL/GenBank/DDBJ databases">
        <title>Genomic investigation of the strawberry pathogen Phytophthora fragariae indicates pathogenicity is determined by transcriptional variation in three key races.</title>
        <authorList>
            <person name="Adams T.M."/>
            <person name="Armitage A.D."/>
            <person name="Sobczyk M.K."/>
            <person name="Bates H.J."/>
            <person name="Dunwell J.M."/>
            <person name="Nellist C.F."/>
            <person name="Harrison R.J."/>
        </authorList>
    </citation>
    <scope>NUCLEOTIDE SEQUENCE [LARGE SCALE GENOMIC DNA]</scope>
    <source>
        <strain evidence="8 12">A4</strain>
        <strain evidence="7 13">BC-1</strain>
        <strain evidence="6 16">BC-23</strain>
        <strain evidence="5 11">NOV-27</strain>
        <strain evidence="4 14">NOV-5</strain>
        <strain evidence="3 15">NOV-71</strain>
        <strain evidence="9 17">NOV-77</strain>
        <strain evidence="2 10">NOV-9</strain>
    </source>
</reference>
<accession>A0A6A3DNI3</accession>
<evidence type="ECO:0000313" key="12">
    <source>
        <dbReference type="Proteomes" id="UP000437068"/>
    </source>
</evidence>
<dbReference type="EMBL" id="QXGA01004823">
    <property type="protein sequence ID" value="KAE9070681.1"/>
    <property type="molecule type" value="Genomic_DNA"/>
</dbReference>
<evidence type="ECO:0000313" key="7">
    <source>
        <dbReference type="EMBL" id="KAE9170672.1"/>
    </source>
</evidence>
<name>A0A6A3DNI3_9STRA</name>
<dbReference type="AlphaFoldDB" id="A0A6A3DNI3"/>
<dbReference type="Proteomes" id="UP000429523">
    <property type="component" value="Unassembled WGS sequence"/>
</dbReference>
<evidence type="ECO:0000313" key="13">
    <source>
        <dbReference type="Proteomes" id="UP000440367"/>
    </source>
</evidence>
<evidence type="ECO:0000313" key="8">
    <source>
        <dbReference type="EMBL" id="KAE9268952.1"/>
    </source>
</evidence>
<dbReference type="Proteomes" id="UP000476176">
    <property type="component" value="Unassembled WGS sequence"/>
</dbReference>
<evidence type="ECO:0000313" key="3">
    <source>
        <dbReference type="EMBL" id="KAE9063708.1"/>
    </source>
</evidence>
<dbReference type="Proteomes" id="UP000486351">
    <property type="component" value="Unassembled WGS sequence"/>
</dbReference>
<sequence>MATQLPICSRTAAGALRSRWLFLLEFASITLTLRWLRSSSTFRPELGRFISSYWESAAVSDACGRNHRRAGSSSKIHSSLSARNLPSRSPDSTDQDTRSNSFIVCHGVRPL</sequence>
<evidence type="ECO:0000313" key="2">
    <source>
        <dbReference type="EMBL" id="KAE8919568.1"/>
    </source>
</evidence>
<evidence type="ECO:0000313" key="5">
    <source>
        <dbReference type="EMBL" id="KAE9165298.1"/>
    </source>
</evidence>
<keyword evidence="11" id="KW-1185">Reference proteome</keyword>
<evidence type="ECO:0000313" key="15">
    <source>
        <dbReference type="Proteomes" id="UP000441208"/>
    </source>
</evidence>
<evidence type="ECO:0000256" key="1">
    <source>
        <dbReference type="SAM" id="MobiDB-lite"/>
    </source>
</evidence>
<evidence type="ECO:0000313" key="6">
    <source>
        <dbReference type="EMBL" id="KAE9167635.1"/>
    </source>
</evidence>
<comment type="caution">
    <text evidence="2">The sequence shown here is derived from an EMBL/GenBank/DDBJ whole genome shotgun (WGS) entry which is preliminary data.</text>
</comment>
<dbReference type="EMBL" id="QXGB01004696">
    <property type="protein sequence ID" value="KAE9165298.1"/>
    <property type="molecule type" value="Genomic_DNA"/>
</dbReference>
<dbReference type="EMBL" id="QXGE01004956">
    <property type="protein sequence ID" value="KAE9268952.1"/>
    <property type="molecule type" value="Genomic_DNA"/>
</dbReference>
<dbReference type="EMBL" id="QXGD01004424">
    <property type="protein sequence ID" value="KAE9170672.1"/>
    <property type="molecule type" value="Genomic_DNA"/>
</dbReference>
<feature type="compositionally biased region" description="Polar residues" evidence="1">
    <location>
        <begin position="71"/>
        <end position="101"/>
    </location>
</feature>